<gene>
    <name evidence="3" type="ORF">WN51_04739</name>
</gene>
<proteinExistence type="inferred from homology"/>
<evidence type="ECO:0000313" key="4">
    <source>
        <dbReference type="Proteomes" id="UP000053105"/>
    </source>
</evidence>
<accession>A0A0M8ZUM1</accession>
<sequence length="242" mass="27251">MVRFKNRYIVFEINFGDNSKKPVQLKVTALHNAIQQKVQQLYGDFGVAAIKAGFSVSSGMAQYNADTKTKRLKAINITINLEKLATYRSIFLIIQKRLTNFWRQIDCSFGGKKFLAHSIEIGKVNESNLKTDNPVIPVLNDSDQYAKDSQLGSADLFHVRFTLRIRGGTSRTRVEFDALESWIRSKQQVESELIRVGKRLIVRQNLEHAKLVGMCETQGVIGSGSNSISGEFPEFLSNNFGD</sequence>
<dbReference type="PANTHER" id="PTHR48414:SF1">
    <property type="entry name" value="POP5 HOMOLOG, RIBONUCLEASE P_MRP SUBUNIT"/>
    <property type="match status" value="1"/>
</dbReference>
<dbReference type="GO" id="GO:0030677">
    <property type="term" value="C:ribonuclease P complex"/>
    <property type="evidence" value="ECO:0007669"/>
    <property type="project" value="InterPro"/>
</dbReference>
<keyword evidence="4" id="KW-1185">Reference proteome</keyword>
<reference evidence="3 4" key="1">
    <citation type="submission" date="2015-07" db="EMBL/GenBank/DDBJ databases">
        <title>The genome of Melipona quadrifasciata.</title>
        <authorList>
            <person name="Pan H."/>
            <person name="Kapheim K."/>
        </authorList>
    </citation>
    <scope>NUCLEOTIDE SEQUENCE [LARGE SCALE GENOMIC DNA]</scope>
    <source>
        <strain evidence="3">0111107301</strain>
        <tissue evidence="3">Whole body</tissue>
    </source>
</reference>
<dbReference type="Proteomes" id="UP000053105">
    <property type="component" value="Unassembled WGS sequence"/>
</dbReference>
<evidence type="ECO:0000313" key="3">
    <source>
        <dbReference type="EMBL" id="KOX70336.1"/>
    </source>
</evidence>
<dbReference type="EMBL" id="KQ435863">
    <property type="protein sequence ID" value="KOX70336.1"/>
    <property type="molecule type" value="Genomic_DNA"/>
</dbReference>
<comment type="similarity">
    <text evidence="1">Belongs to the eukaryotic/archaeal RNase P protein component 2 family.</text>
</comment>
<dbReference type="OrthoDB" id="277888at2759"/>
<dbReference type="GO" id="GO:0001682">
    <property type="term" value="P:tRNA 5'-leader removal"/>
    <property type="evidence" value="ECO:0007669"/>
    <property type="project" value="InterPro"/>
</dbReference>
<dbReference type="InterPro" id="IPR038085">
    <property type="entry name" value="Rnp2-like_sf"/>
</dbReference>
<evidence type="ECO:0000256" key="1">
    <source>
        <dbReference type="ARBA" id="ARBA00010800"/>
    </source>
</evidence>
<dbReference type="Gene3D" id="3.30.70.3250">
    <property type="entry name" value="Ribonuclease P, Pop5 subunit"/>
    <property type="match status" value="1"/>
</dbReference>
<name>A0A0M8ZUM1_9HYME</name>
<evidence type="ECO:0000256" key="2">
    <source>
        <dbReference type="ARBA" id="ARBA00022694"/>
    </source>
</evidence>
<protein>
    <submittedName>
        <fullName evidence="3">Uncharacterized protein</fullName>
    </submittedName>
</protein>
<dbReference type="AlphaFoldDB" id="A0A0M8ZUM1"/>
<dbReference type="InterPro" id="IPR002759">
    <property type="entry name" value="Pop5/Rpp14/Rnp2-like"/>
</dbReference>
<dbReference type="PANTHER" id="PTHR48414">
    <property type="entry name" value="POP5 HOMOLOG, RIBONUCLEASE P_MRP SUBUNIT"/>
    <property type="match status" value="1"/>
</dbReference>
<dbReference type="Pfam" id="PF01900">
    <property type="entry name" value="RNase_P_Rpp14"/>
    <property type="match status" value="1"/>
</dbReference>
<organism evidence="3 4">
    <name type="scientific">Melipona quadrifasciata</name>
    <dbReference type="NCBI Taxonomy" id="166423"/>
    <lineage>
        <taxon>Eukaryota</taxon>
        <taxon>Metazoa</taxon>
        <taxon>Ecdysozoa</taxon>
        <taxon>Arthropoda</taxon>
        <taxon>Hexapoda</taxon>
        <taxon>Insecta</taxon>
        <taxon>Pterygota</taxon>
        <taxon>Neoptera</taxon>
        <taxon>Endopterygota</taxon>
        <taxon>Hymenoptera</taxon>
        <taxon>Apocrita</taxon>
        <taxon>Aculeata</taxon>
        <taxon>Apoidea</taxon>
        <taxon>Anthophila</taxon>
        <taxon>Apidae</taxon>
        <taxon>Melipona</taxon>
    </lineage>
</organism>
<dbReference type="STRING" id="166423.A0A0M8ZUM1"/>
<keyword evidence="2" id="KW-0819">tRNA processing</keyword>
<dbReference type="SUPFAM" id="SSF160350">
    <property type="entry name" value="Rnp2-like"/>
    <property type="match status" value="1"/>
</dbReference>